<organism evidence="2 3">
    <name type="scientific">Bacillus spongiae</name>
    <dbReference type="NCBI Taxonomy" id="2683610"/>
    <lineage>
        <taxon>Bacteria</taxon>
        <taxon>Bacillati</taxon>
        <taxon>Bacillota</taxon>
        <taxon>Bacilli</taxon>
        <taxon>Bacillales</taxon>
        <taxon>Bacillaceae</taxon>
        <taxon>Bacillus</taxon>
    </lineage>
</organism>
<proteinExistence type="predicted"/>
<dbReference type="Pfam" id="PF14080">
    <property type="entry name" value="DUF4261"/>
    <property type="match status" value="1"/>
</dbReference>
<name>A0ABU8HBS6_9BACI</name>
<evidence type="ECO:0000259" key="1">
    <source>
        <dbReference type="Pfam" id="PF14080"/>
    </source>
</evidence>
<keyword evidence="3" id="KW-1185">Reference proteome</keyword>
<gene>
    <name evidence="2" type="ORF">WAK64_06105</name>
</gene>
<dbReference type="Proteomes" id="UP001312865">
    <property type="component" value="Unassembled WGS sequence"/>
</dbReference>
<reference evidence="2 3" key="1">
    <citation type="journal article" date="2018" name="J. Microbiol.">
        <title>Bacillus spongiae sp. nov., isolated from sponge of Jeju Island.</title>
        <authorList>
            <person name="Lee G.E."/>
            <person name="Im W.T."/>
            <person name="Park J.S."/>
        </authorList>
    </citation>
    <scope>NUCLEOTIDE SEQUENCE [LARGE SCALE GENOMIC DNA]</scope>
    <source>
        <strain evidence="2 3">135PIL107-10</strain>
    </source>
</reference>
<evidence type="ECO:0000313" key="2">
    <source>
        <dbReference type="EMBL" id="MEI5906628.1"/>
    </source>
</evidence>
<dbReference type="InterPro" id="IPR025357">
    <property type="entry name" value="DUF4261"/>
</dbReference>
<feature type="domain" description="DUF4261" evidence="1">
    <location>
        <begin position="154"/>
        <end position="208"/>
    </location>
</feature>
<accession>A0ABU8HBS6</accession>
<sequence length="238" mass="26664">MEEVQVIIGVPGKWKNRTELIQAVASNGDGYLMAGYIIHHAKKDVGFEVEVYEHDSHLKEAFSYAGTFEDNLLDEIGHHTHTVYVIANVNGFEGLKQVVDVGATLLKSGGLAVKVETSGIAHTKDEWYQLLENQEYFPIYSHFVTLVGDKESYYSCGMKAFGLPDVIASSSISPEEAADLFNNFNLYNIVEHPSFNNGDTFSLEPNSPLYKIHFIPEFRYEEDDAFFNPFGLVKLIPA</sequence>
<protein>
    <submittedName>
        <fullName evidence="2">DUF4261 domain-containing protein</fullName>
    </submittedName>
</protein>
<dbReference type="EMBL" id="JBBAXC010000004">
    <property type="protein sequence ID" value="MEI5906628.1"/>
    <property type="molecule type" value="Genomic_DNA"/>
</dbReference>
<dbReference type="RefSeq" id="WP_336586065.1">
    <property type="nucleotide sequence ID" value="NZ_JBBAXC010000004.1"/>
</dbReference>
<evidence type="ECO:0000313" key="3">
    <source>
        <dbReference type="Proteomes" id="UP001312865"/>
    </source>
</evidence>
<comment type="caution">
    <text evidence="2">The sequence shown here is derived from an EMBL/GenBank/DDBJ whole genome shotgun (WGS) entry which is preliminary data.</text>
</comment>